<keyword evidence="5" id="KW-0378">Hydrolase</keyword>
<protein>
    <recommendedName>
        <fullName evidence="10">Purine nucleoside phosphorylase</fullName>
    </recommendedName>
</protein>
<evidence type="ECO:0000256" key="3">
    <source>
        <dbReference type="ARBA" id="ARBA00022679"/>
    </source>
</evidence>
<evidence type="ECO:0000256" key="7">
    <source>
        <dbReference type="ARBA" id="ARBA00047989"/>
    </source>
</evidence>
<keyword evidence="3" id="KW-0808">Transferase</keyword>
<comment type="catalytic activity">
    <reaction evidence="7">
        <text>adenosine + H2O + H(+) = inosine + NH4(+)</text>
        <dbReference type="Rhea" id="RHEA:24408"/>
        <dbReference type="ChEBI" id="CHEBI:15377"/>
        <dbReference type="ChEBI" id="CHEBI:15378"/>
        <dbReference type="ChEBI" id="CHEBI:16335"/>
        <dbReference type="ChEBI" id="CHEBI:17596"/>
        <dbReference type="ChEBI" id="CHEBI:28938"/>
        <dbReference type="EC" id="3.5.4.4"/>
    </reaction>
    <physiologicalReaction direction="left-to-right" evidence="7">
        <dbReference type="Rhea" id="RHEA:24409"/>
    </physiologicalReaction>
</comment>
<dbReference type="InterPro" id="IPR003730">
    <property type="entry name" value="Cu_polyphenol_OxRdtase"/>
</dbReference>
<evidence type="ECO:0000256" key="5">
    <source>
        <dbReference type="ARBA" id="ARBA00022801"/>
    </source>
</evidence>
<dbReference type="Gene3D" id="3.60.140.10">
    <property type="entry name" value="CNF1/YfiH-like putative cysteine hydrolases"/>
    <property type="match status" value="1"/>
</dbReference>
<dbReference type="SUPFAM" id="SSF64438">
    <property type="entry name" value="CNF1/YfiH-like putative cysteine hydrolases"/>
    <property type="match status" value="1"/>
</dbReference>
<dbReference type="PANTHER" id="PTHR30616:SF2">
    <property type="entry name" value="PURINE NUCLEOSIDE PHOSPHORYLASE LACC1"/>
    <property type="match status" value="1"/>
</dbReference>
<organism evidence="11 12">
    <name type="scientific">Lysobacter spongiicola DSM 21749</name>
    <dbReference type="NCBI Taxonomy" id="1122188"/>
    <lineage>
        <taxon>Bacteria</taxon>
        <taxon>Pseudomonadati</taxon>
        <taxon>Pseudomonadota</taxon>
        <taxon>Gammaproteobacteria</taxon>
        <taxon>Lysobacterales</taxon>
        <taxon>Lysobacteraceae</taxon>
        <taxon>Novilysobacter</taxon>
    </lineage>
</organism>
<reference evidence="11 12" key="1">
    <citation type="submission" date="2017-02" db="EMBL/GenBank/DDBJ databases">
        <authorList>
            <person name="Peterson S.W."/>
        </authorList>
    </citation>
    <scope>NUCLEOTIDE SEQUENCE [LARGE SCALE GENOMIC DNA]</scope>
    <source>
        <strain evidence="11 12">DSM 21749</strain>
    </source>
</reference>
<dbReference type="NCBIfam" id="TIGR00726">
    <property type="entry name" value="peptidoglycan editing factor PgeF"/>
    <property type="match status" value="1"/>
</dbReference>
<dbReference type="Proteomes" id="UP000190061">
    <property type="component" value="Unassembled WGS sequence"/>
</dbReference>
<dbReference type="InterPro" id="IPR011324">
    <property type="entry name" value="Cytotoxic_necrot_fac-like_cat"/>
</dbReference>
<dbReference type="AlphaFoldDB" id="A0A1T4QXD5"/>
<comment type="catalytic activity">
    <reaction evidence="9">
        <text>S-methyl-5'-thioadenosine + phosphate = 5-(methylsulfanyl)-alpha-D-ribose 1-phosphate + adenine</text>
        <dbReference type="Rhea" id="RHEA:11852"/>
        <dbReference type="ChEBI" id="CHEBI:16708"/>
        <dbReference type="ChEBI" id="CHEBI:17509"/>
        <dbReference type="ChEBI" id="CHEBI:43474"/>
        <dbReference type="ChEBI" id="CHEBI:58533"/>
        <dbReference type="EC" id="2.4.2.28"/>
    </reaction>
    <physiologicalReaction direction="left-to-right" evidence="9">
        <dbReference type="Rhea" id="RHEA:11853"/>
    </physiologicalReaction>
</comment>
<comment type="catalytic activity">
    <reaction evidence="1">
        <text>inosine + phosphate = alpha-D-ribose 1-phosphate + hypoxanthine</text>
        <dbReference type="Rhea" id="RHEA:27646"/>
        <dbReference type="ChEBI" id="CHEBI:17368"/>
        <dbReference type="ChEBI" id="CHEBI:17596"/>
        <dbReference type="ChEBI" id="CHEBI:43474"/>
        <dbReference type="ChEBI" id="CHEBI:57720"/>
        <dbReference type="EC" id="2.4.2.1"/>
    </reaction>
    <physiologicalReaction direction="left-to-right" evidence="1">
        <dbReference type="Rhea" id="RHEA:27647"/>
    </physiologicalReaction>
</comment>
<comment type="catalytic activity">
    <reaction evidence="8">
        <text>adenosine + phosphate = alpha-D-ribose 1-phosphate + adenine</text>
        <dbReference type="Rhea" id="RHEA:27642"/>
        <dbReference type="ChEBI" id="CHEBI:16335"/>
        <dbReference type="ChEBI" id="CHEBI:16708"/>
        <dbReference type="ChEBI" id="CHEBI:43474"/>
        <dbReference type="ChEBI" id="CHEBI:57720"/>
        <dbReference type="EC" id="2.4.2.1"/>
    </reaction>
    <physiologicalReaction direction="left-to-right" evidence="8">
        <dbReference type="Rhea" id="RHEA:27643"/>
    </physiologicalReaction>
</comment>
<evidence type="ECO:0000256" key="9">
    <source>
        <dbReference type="ARBA" id="ARBA00049893"/>
    </source>
</evidence>
<evidence type="ECO:0000256" key="4">
    <source>
        <dbReference type="ARBA" id="ARBA00022723"/>
    </source>
</evidence>
<dbReference type="CDD" id="cd16833">
    <property type="entry name" value="YfiH"/>
    <property type="match status" value="1"/>
</dbReference>
<comment type="similarity">
    <text evidence="2 10">Belongs to the purine nucleoside phosphorylase YfiH/LACC1 family.</text>
</comment>
<evidence type="ECO:0000256" key="2">
    <source>
        <dbReference type="ARBA" id="ARBA00007353"/>
    </source>
</evidence>
<evidence type="ECO:0000256" key="10">
    <source>
        <dbReference type="RuleBase" id="RU361274"/>
    </source>
</evidence>
<evidence type="ECO:0000256" key="6">
    <source>
        <dbReference type="ARBA" id="ARBA00022833"/>
    </source>
</evidence>
<gene>
    <name evidence="11" type="ORF">SAMN02745674_01817</name>
</gene>
<sequence length="253" mass="26372">MHPALLAADWPAPAGVRAFTTLRSGAGVSQGPFQHFNLGSRCGDDPAAVASNRDALVDLAKMPATPVWLRQVHGTDIHRARQANAGSSEPEADAAVSGVPGVVLAVLTADCLPVLLCSVRGDEVAAAHAGWRGLAAGVLEETVRAMATPASSLMAWLGPAAGPENYEIGEEVFAAFAKLDPAAAEAFVATRPGHWRVDLYALTRQRLTAAGLPPTSIHGGDYCTIGDPGRFYSHRRDGHSGRMASVIWIDPAG</sequence>
<dbReference type="GO" id="GO:0017061">
    <property type="term" value="F:S-methyl-5-thioadenosine phosphorylase activity"/>
    <property type="evidence" value="ECO:0007669"/>
    <property type="project" value="UniProtKB-EC"/>
</dbReference>
<name>A0A1T4QXD5_9GAMM</name>
<evidence type="ECO:0000256" key="8">
    <source>
        <dbReference type="ARBA" id="ARBA00048968"/>
    </source>
</evidence>
<evidence type="ECO:0000256" key="1">
    <source>
        <dbReference type="ARBA" id="ARBA00000553"/>
    </source>
</evidence>
<dbReference type="InterPro" id="IPR038371">
    <property type="entry name" value="Cu_polyphenol_OxRdtase_sf"/>
</dbReference>
<dbReference type="STRING" id="1122188.SAMN02745674_01817"/>
<keyword evidence="4" id="KW-0479">Metal-binding</keyword>
<dbReference type="Pfam" id="PF02578">
    <property type="entry name" value="Cu-oxidase_4"/>
    <property type="match status" value="1"/>
</dbReference>
<proteinExistence type="inferred from homology"/>
<dbReference type="PANTHER" id="PTHR30616">
    <property type="entry name" value="UNCHARACTERIZED PROTEIN YFIH"/>
    <property type="match status" value="1"/>
</dbReference>
<accession>A0A1T4QXD5</accession>
<dbReference type="GO" id="GO:0005507">
    <property type="term" value="F:copper ion binding"/>
    <property type="evidence" value="ECO:0007669"/>
    <property type="project" value="TreeGrafter"/>
</dbReference>
<keyword evidence="12" id="KW-1185">Reference proteome</keyword>
<dbReference type="GO" id="GO:0016787">
    <property type="term" value="F:hydrolase activity"/>
    <property type="evidence" value="ECO:0007669"/>
    <property type="project" value="UniProtKB-KW"/>
</dbReference>
<evidence type="ECO:0000313" key="11">
    <source>
        <dbReference type="EMBL" id="SKA08121.1"/>
    </source>
</evidence>
<dbReference type="EMBL" id="FUXP01000006">
    <property type="protein sequence ID" value="SKA08121.1"/>
    <property type="molecule type" value="Genomic_DNA"/>
</dbReference>
<keyword evidence="6" id="KW-0862">Zinc</keyword>
<evidence type="ECO:0000313" key="12">
    <source>
        <dbReference type="Proteomes" id="UP000190061"/>
    </source>
</evidence>